<evidence type="ECO:0000256" key="5">
    <source>
        <dbReference type="ARBA" id="ARBA00023242"/>
    </source>
</evidence>
<dbReference type="PROSITE" id="PS50294">
    <property type="entry name" value="WD_REPEATS_REGION"/>
    <property type="match status" value="1"/>
</dbReference>
<feature type="region of interest" description="Disordered" evidence="7">
    <location>
        <begin position="220"/>
        <end position="305"/>
    </location>
</feature>
<keyword evidence="4" id="KW-0804">Transcription</keyword>
<feature type="compositionally biased region" description="Low complexity" evidence="7">
    <location>
        <begin position="121"/>
        <end position="131"/>
    </location>
</feature>
<evidence type="ECO:0000256" key="4">
    <source>
        <dbReference type="ARBA" id="ARBA00023163"/>
    </source>
</evidence>
<dbReference type="SMART" id="SM00320">
    <property type="entry name" value="WD40"/>
    <property type="match status" value="3"/>
</dbReference>
<feature type="compositionally biased region" description="Basic and acidic residues" evidence="7">
    <location>
        <begin position="90"/>
        <end position="100"/>
    </location>
</feature>
<evidence type="ECO:0000256" key="7">
    <source>
        <dbReference type="SAM" id="MobiDB-lite"/>
    </source>
</evidence>
<organism evidence="8 9">
    <name type="scientific">Lates calcarifer</name>
    <name type="common">Barramundi</name>
    <name type="synonym">Holocentrus calcarifer</name>
    <dbReference type="NCBI Taxonomy" id="8187"/>
    <lineage>
        <taxon>Eukaryota</taxon>
        <taxon>Metazoa</taxon>
        <taxon>Chordata</taxon>
        <taxon>Craniata</taxon>
        <taxon>Vertebrata</taxon>
        <taxon>Euteleostomi</taxon>
        <taxon>Actinopterygii</taxon>
        <taxon>Neopterygii</taxon>
        <taxon>Teleostei</taxon>
        <taxon>Neoteleostei</taxon>
        <taxon>Acanthomorphata</taxon>
        <taxon>Carangaria</taxon>
        <taxon>Carangaria incertae sedis</taxon>
        <taxon>Centropomidae</taxon>
        <taxon>Lates</taxon>
    </lineage>
</organism>
<gene>
    <name evidence="8 10 11" type="primary">gtf3c2</name>
</gene>
<reference evidence="10 11" key="2">
    <citation type="submission" date="2025-04" db="UniProtKB">
        <authorList>
            <consortium name="RefSeq"/>
        </authorList>
    </citation>
    <scope>IDENTIFICATION</scope>
    <source>
        <tissue evidence="10 11">Brain</tissue>
    </source>
</reference>
<sequence length="981" mass="110040">MDPIDSGQEEEKRSEQQWDLTPSSKGRQRKKNSKYSDYETDGAFFVQKKPRRTSRGSGEAFKTTPIKTEKVENATQQNTDGEEEATPQESDGKTSEEAPKKSVRARKTPSKKTPAKRTPGKKTPAPKTPTADGGLPAGKGGVVDAPQQENGKPKPKRQYVKKQHRQTATPVTEPPCEEAPGEHPAEPEEEIEPGGRRRRGAAKAALKYLRNLAKEVLCHPGDESDSVSANSKVHTDPVTEQETPKGSKGRRGRKRKHPDFDSNAEDDEDFVPAAEEDEVEEMEDDEEEEDEAEESDLDLDFSRGGRQRSPAYYHFNRSNGGSNARTPNGLTMNVMKTVYDSFETTKKFREERYSSWVFPEWVPSTSDWHLVPQSDLEKYLPQELQSAAFRVSREGLSKEDTPFQRLDRFAAVPPHPERWDMLLYAGGPVWAMEWCPTPDGAPATQYIALACHRGMDDQHYVNKTYTGSGLVQLWDVGQLEYNSRPESPPALAYGLAQDKGFIWHLKWCPAGGWELPSCGRKAPFLPRLGLLAVASSTSVVTIYSLPHPDALRSSKKLPDSGNASQQLPIYQAKEVLTLKLGSLKAPRQERSGQVLSMDWLPEKPHNIMAIGFYDGVVGLWDLSTKSTLLRVRESGGSLTLLPYRCILAHDHAVRALAFCPASRHLLVTAGEDRYVKTWDLRRLHGPVTVQKRYLTNEIYWPLNAPGLMFAQENAYVAKGSQGVHYFDHYMQSYFAVPRTATLWSISYTDWLNSLVTSDSLGEVILAVLPSIAITPPYLKRSVERRFPIYLTSLVPYDKTEEESQEMGGAEEERGDAAEEQEGGGEREERDAGSEGADENDNENGREGGKGRNDKNLPLRFQTYKEAVKKYSLLHADYNMLTFAGSEKRAGWKRMKNTELSAKMNLDEMPLAALHKVRFNMNMNCHTWVVSAGQTGLVRLNCLRSMISTQVKKMISENQAQFNELYSPKNQTDAVQTETEQL</sequence>
<feature type="repeat" description="WD" evidence="6">
    <location>
        <begin position="646"/>
        <end position="681"/>
    </location>
</feature>
<evidence type="ECO:0000313" key="11">
    <source>
        <dbReference type="RefSeq" id="XP_050927695.1"/>
    </source>
</evidence>
<evidence type="ECO:0000256" key="6">
    <source>
        <dbReference type="PROSITE-ProRule" id="PRU00221"/>
    </source>
</evidence>
<keyword evidence="3" id="KW-0677">Repeat</keyword>
<evidence type="ECO:0000313" key="8">
    <source>
        <dbReference type="Ensembl" id="ENSLCAP00010024120.1"/>
    </source>
</evidence>
<reference evidence="9" key="1">
    <citation type="submission" date="2015-09" db="EMBL/GenBank/DDBJ databases">
        <authorList>
            <person name="Sai Rama Sridatta P."/>
        </authorList>
    </citation>
    <scope>NUCLEOTIDE SEQUENCE [LARGE SCALE GENOMIC DNA]</scope>
</reference>
<feature type="compositionally biased region" description="Basic and acidic residues" evidence="7">
    <location>
        <begin position="823"/>
        <end position="832"/>
    </location>
</feature>
<dbReference type="OrthoDB" id="4703at2759"/>
<dbReference type="Ensembl" id="ENSLCAT00010024650.1">
    <property type="protein sequence ID" value="ENSLCAP00010024120.1"/>
    <property type="gene ID" value="ENSLCAG00010011311.1"/>
</dbReference>
<evidence type="ECO:0000313" key="10">
    <source>
        <dbReference type="RefSeq" id="XP_018542843.1"/>
    </source>
</evidence>
<dbReference type="SUPFAM" id="SSF50978">
    <property type="entry name" value="WD40 repeat-like"/>
    <property type="match status" value="1"/>
</dbReference>
<dbReference type="PANTHER" id="PTHR15052">
    <property type="entry name" value="RNA POLYMERASE III TRANSCRIPTION INITIATION FACTOR COMPLEX SUBUNIT"/>
    <property type="match status" value="1"/>
</dbReference>
<dbReference type="InterPro" id="IPR036322">
    <property type="entry name" value="WD40_repeat_dom_sf"/>
</dbReference>
<dbReference type="InterPro" id="IPR052416">
    <property type="entry name" value="GTF3C_component"/>
</dbReference>
<dbReference type="GeneTree" id="ENSGT00390000018632"/>
<dbReference type="InterPro" id="IPR015943">
    <property type="entry name" value="WD40/YVTN_repeat-like_dom_sf"/>
</dbReference>
<dbReference type="InterPro" id="IPR001680">
    <property type="entry name" value="WD40_rpt"/>
</dbReference>
<dbReference type="KEGG" id="lcf:108890457"/>
<dbReference type="GO" id="GO:0006383">
    <property type="term" value="P:transcription by RNA polymerase III"/>
    <property type="evidence" value="ECO:0007669"/>
    <property type="project" value="TreeGrafter"/>
</dbReference>
<dbReference type="CTD" id="2976"/>
<feature type="compositionally biased region" description="Acidic residues" evidence="7">
    <location>
        <begin position="799"/>
        <end position="809"/>
    </location>
</feature>
<dbReference type="GeneID" id="108890457"/>
<proteinExistence type="predicted"/>
<feature type="region of interest" description="Disordered" evidence="7">
    <location>
        <begin position="799"/>
        <end position="856"/>
    </location>
</feature>
<dbReference type="Proteomes" id="UP000314980">
    <property type="component" value="Unassembled WGS sequence"/>
</dbReference>
<evidence type="ECO:0000256" key="1">
    <source>
        <dbReference type="ARBA" id="ARBA00004123"/>
    </source>
</evidence>
<evidence type="ECO:0000256" key="2">
    <source>
        <dbReference type="ARBA" id="ARBA00022574"/>
    </source>
</evidence>
<dbReference type="RefSeq" id="XP_050927695.1">
    <property type="nucleotide sequence ID" value="XM_051071738.1"/>
</dbReference>
<keyword evidence="9" id="KW-1185">Reference proteome</keyword>
<dbReference type="PROSITE" id="PS00678">
    <property type="entry name" value="WD_REPEATS_1"/>
    <property type="match status" value="1"/>
</dbReference>
<dbReference type="Proteomes" id="UP000694890">
    <property type="component" value="Linkage group LG7_1"/>
</dbReference>
<evidence type="ECO:0000256" key="3">
    <source>
        <dbReference type="ARBA" id="ARBA00022737"/>
    </source>
</evidence>
<evidence type="ECO:0000313" key="9">
    <source>
        <dbReference type="Proteomes" id="UP000314980"/>
    </source>
</evidence>
<feature type="region of interest" description="Disordered" evidence="7">
    <location>
        <begin position="1"/>
        <end position="202"/>
    </location>
</feature>
<dbReference type="STRING" id="8187.ENSLCAP00010024120"/>
<keyword evidence="5" id="KW-0539">Nucleus</keyword>
<name>A0A4W6DFR1_LATCA</name>
<comment type="subcellular location">
    <subcellularLocation>
        <location evidence="1">Nucleus</location>
    </subcellularLocation>
</comment>
<accession>A0A4W6DFR1</accession>
<keyword evidence="2 6" id="KW-0853">WD repeat</keyword>
<dbReference type="GO" id="GO:0000127">
    <property type="term" value="C:transcription factor TFIIIC complex"/>
    <property type="evidence" value="ECO:0007669"/>
    <property type="project" value="TreeGrafter"/>
</dbReference>
<reference evidence="8" key="3">
    <citation type="submission" date="2025-05" db="UniProtKB">
        <authorList>
            <consortium name="Ensembl"/>
        </authorList>
    </citation>
    <scope>IDENTIFICATION</scope>
</reference>
<dbReference type="Gene3D" id="2.130.10.10">
    <property type="entry name" value="YVTN repeat-like/Quinoprotein amine dehydrogenase"/>
    <property type="match status" value="1"/>
</dbReference>
<dbReference type="PANTHER" id="PTHR15052:SF2">
    <property type="entry name" value="GENERAL TRANSCRIPTION FACTOR 3C POLYPEPTIDE 2"/>
    <property type="match status" value="1"/>
</dbReference>
<feature type="compositionally biased region" description="Basic and acidic residues" evidence="7">
    <location>
        <begin position="233"/>
        <end position="245"/>
    </location>
</feature>
<feature type="compositionally biased region" description="Basic residues" evidence="7">
    <location>
        <begin position="247"/>
        <end position="257"/>
    </location>
</feature>
<dbReference type="RefSeq" id="XP_018542843.1">
    <property type="nucleotide sequence ID" value="XM_018687327.2"/>
</dbReference>
<dbReference type="AlphaFoldDB" id="A0A4W6DFR1"/>
<dbReference type="InterPro" id="IPR019775">
    <property type="entry name" value="WD40_repeat_CS"/>
</dbReference>
<dbReference type="InParanoid" id="A0A4W6DFR1"/>
<dbReference type="GO" id="GO:0005634">
    <property type="term" value="C:nucleus"/>
    <property type="evidence" value="ECO:0007669"/>
    <property type="project" value="UniProtKB-SubCell"/>
</dbReference>
<feature type="compositionally biased region" description="Basic and acidic residues" evidence="7">
    <location>
        <begin position="842"/>
        <end position="856"/>
    </location>
</feature>
<feature type="compositionally biased region" description="Basic residues" evidence="7">
    <location>
        <begin position="153"/>
        <end position="165"/>
    </location>
</feature>
<protein>
    <submittedName>
        <fullName evidence="10 11">General transcription factor 3C polypeptide 2</fullName>
    </submittedName>
    <submittedName>
        <fullName evidence="8">General transcription factor IIIC, polypeptide 2, beta</fullName>
    </submittedName>
</protein>
<dbReference type="PROSITE" id="PS50082">
    <property type="entry name" value="WD_REPEATS_2"/>
    <property type="match status" value="1"/>
</dbReference>
<feature type="compositionally biased region" description="Acidic residues" evidence="7">
    <location>
        <begin position="262"/>
        <end position="299"/>
    </location>
</feature>
<feature type="compositionally biased region" description="Basic residues" evidence="7">
    <location>
        <begin position="101"/>
        <end position="120"/>
    </location>
</feature>
<dbReference type="Pfam" id="PF00400">
    <property type="entry name" value="WD40"/>
    <property type="match status" value="1"/>
</dbReference>